<dbReference type="STRING" id="1888891.DSOL_2328"/>
<accession>A0A1Q8QWX2</accession>
<dbReference type="AlphaFoldDB" id="A0A1Q8QWX2"/>
<reference evidence="1 2" key="1">
    <citation type="submission" date="2016-09" db="EMBL/GenBank/DDBJ databases">
        <title>Complete genome of Desulfosporosinus sp. OL.</title>
        <authorList>
            <person name="Mardanov A."/>
            <person name="Beletsky A."/>
            <person name="Panova A."/>
            <person name="Karnachuk O."/>
            <person name="Ravin N."/>
        </authorList>
    </citation>
    <scope>NUCLEOTIDE SEQUENCE [LARGE SCALE GENOMIC DNA]</scope>
    <source>
        <strain evidence="1 2">OL</strain>
    </source>
</reference>
<evidence type="ECO:0000313" key="1">
    <source>
        <dbReference type="EMBL" id="OLN31832.1"/>
    </source>
</evidence>
<dbReference type="EMBL" id="MLBF01000014">
    <property type="protein sequence ID" value="OLN31832.1"/>
    <property type="molecule type" value="Genomic_DNA"/>
</dbReference>
<proteinExistence type="predicted"/>
<protein>
    <submittedName>
        <fullName evidence="1">Nitric-oxide reductase subunit C</fullName>
    </submittedName>
</protein>
<sequence length="46" mass="5411">MRPNKYTHHPALDEADAENLVHYLEFVHTIPTLGWPPQREKVEKDS</sequence>
<name>A0A1Q8QWX2_9FIRM</name>
<gene>
    <name evidence="1" type="ORF">DSOL_2328</name>
</gene>
<dbReference type="Proteomes" id="UP000186102">
    <property type="component" value="Unassembled WGS sequence"/>
</dbReference>
<comment type="caution">
    <text evidence="1">The sequence shown here is derived from an EMBL/GenBank/DDBJ whole genome shotgun (WGS) entry which is preliminary data.</text>
</comment>
<keyword evidence="2" id="KW-1185">Reference proteome</keyword>
<organism evidence="1 2">
    <name type="scientific">Desulfosporosinus metallidurans</name>
    <dbReference type="NCBI Taxonomy" id="1888891"/>
    <lineage>
        <taxon>Bacteria</taxon>
        <taxon>Bacillati</taxon>
        <taxon>Bacillota</taxon>
        <taxon>Clostridia</taxon>
        <taxon>Eubacteriales</taxon>
        <taxon>Desulfitobacteriaceae</taxon>
        <taxon>Desulfosporosinus</taxon>
    </lineage>
</organism>
<evidence type="ECO:0000313" key="2">
    <source>
        <dbReference type="Proteomes" id="UP000186102"/>
    </source>
</evidence>